<proteinExistence type="predicted"/>
<reference evidence="2" key="1">
    <citation type="submission" date="2015-07" db="EMBL/GenBank/DDBJ databases">
        <title>Annotation of Plasmodium falciparum IGH-CR14.</title>
        <authorList>
            <consortium name="The Broad Institute Genome Sequencing Platform"/>
            <person name="Volkman S.K."/>
            <person name="Neafsey D.E."/>
            <person name="Dash A.P."/>
            <person name="Chitnis C.E."/>
            <person name="Hartl D.L."/>
            <person name="Young S.K."/>
            <person name="Zeng Q."/>
            <person name="Koehrsen M."/>
            <person name="Alvarado L."/>
            <person name="Berlin A."/>
            <person name="Borenstein D."/>
            <person name="Chapman S.B."/>
            <person name="Chen Z."/>
            <person name="Engels R."/>
            <person name="Freedman E."/>
            <person name="Gellesch M."/>
            <person name="Goldberg J."/>
            <person name="Griggs A."/>
            <person name="Gujja S."/>
            <person name="Heilman E.R."/>
            <person name="Heiman D.I."/>
            <person name="Howarth C."/>
            <person name="Jen D."/>
            <person name="Larson L."/>
            <person name="Mehta T."/>
            <person name="Neiman D."/>
            <person name="Park D."/>
            <person name="Pearson M."/>
            <person name="Roberts A."/>
            <person name="Saif S."/>
            <person name="Shea T."/>
            <person name="Shenoy N."/>
            <person name="Sisk P."/>
            <person name="Stolte C."/>
            <person name="Sykes S."/>
            <person name="Walk T."/>
            <person name="White J."/>
            <person name="Yandava C."/>
            <person name="Haas B."/>
            <person name="Henn M.R."/>
            <person name="Nusbaum C."/>
            <person name="Birren B."/>
        </authorList>
    </citation>
    <scope>NUCLEOTIDE SEQUENCE [LARGE SCALE GENOMIC DNA]</scope>
    <source>
        <strain evidence="2">IGH-CR14</strain>
    </source>
</reference>
<sequence length="122" mass="14560">MRNTEQKILQLLQKEKGNVPVENNKKHCRWKEIQKDILEVVKENHNYQPYDTPWKIHAYDIVRMSSHITNIIDKTCNTYNENNLNEKTHSKTCKFNTEHNLCLPERCNKLYVYGIQSNINSI</sequence>
<gene>
    <name evidence="1" type="ORF">PFMG_00746</name>
</gene>
<dbReference type="EMBL" id="GG664995">
    <property type="protein sequence ID" value="KNG74611.1"/>
    <property type="molecule type" value="Genomic_DNA"/>
</dbReference>
<name>A0A0L1I4N0_PLAFA</name>
<organism evidence="1 2">
    <name type="scientific">Plasmodium falciparum IGH-CR14</name>
    <dbReference type="NCBI Taxonomy" id="580059"/>
    <lineage>
        <taxon>Eukaryota</taxon>
        <taxon>Sar</taxon>
        <taxon>Alveolata</taxon>
        <taxon>Apicomplexa</taxon>
        <taxon>Aconoidasida</taxon>
        <taxon>Haemosporida</taxon>
        <taxon>Plasmodiidae</taxon>
        <taxon>Plasmodium</taxon>
        <taxon>Plasmodium (Laverania)</taxon>
    </lineage>
</organism>
<evidence type="ECO:0000313" key="2">
    <source>
        <dbReference type="Proteomes" id="UP000054562"/>
    </source>
</evidence>
<accession>A0A0L1I4N0</accession>
<protein>
    <submittedName>
        <fullName evidence="1">Uncharacterized protein</fullName>
    </submittedName>
</protein>
<evidence type="ECO:0000313" key="1">
    <source>
        <dbReference type="EMBL" id="KNG74611.1"/>
    </source>
</evidence>
<dbReference type="AlphaFoldDB" id="A0A0L1I4N0"/>
<reference evidence="2" key="2">
    <citation type="submission" date="2015-07" db="EMBL/GenBank/DDBJ databases">
        <title>The genome sequence of Plasmodium falciparum IGH-CR14.</title>
        <authorList>
            <consortium name="The Broad Institute Genome Sequencing Platform"/>
            <person name="Volkman S.K."/>
            <person name="Neafsey D.E."/>
            <person name="Dash A.P."/>
            <person name="Chitnis C.E."/>
            <person name="Hartl D.L."/>
            <person name="Young S.K."/>
            <person name="Kodira C.D."/>
            <person name="Zeng Q."/>
            <person name="Koehrsen M."/>
            <person name="Godfrey P."/>
            <person name="Alvarado L."/>
            <person name="Berlin A."/>
            <person name="Borenstein D."/>
            <person name="Chen Z."/>
            <person name="Engels R."/>
            <person name="Freedman E."/>
            <person name="Gellesch M."/>
            <person name="Goldberg J."/>
            <person name="Griggs A."/>
            <person name="Gujja S."/>
            <person name="Heiman D."/>
            <person name="Hepburn T."/>
            <person name="Howarth C."/>
            <person name="Jen D."/>
            <person name="Larson L."/>
            <person name="Lewis B."/>
            <person name="Mehta T."/>
            <person name="Park D."/>
            <person name="Pearson M."/>
            <person name="Roberts A."/>
            <person name="Saif S."/>
            <person name="Shea T."/>
            <person name="Shenoy N."/>
            <person name="Sisk P."/>
            <person name="Stolte C."/>
            <person name="Sykes S."/>
            <person name="Walk T."/>
            <person name="White J."/>
            <person name="Yandava C."/>
            <person name="Wirth D.F."/>
            <person name="Nusbaum C."/>
            <person name="Birren B."/>
        </authorList>
    </citation>
    <scope>NUCLEOTIDE SEQUENCE [LARGE SCALE GENOMIC DNA]</scope>
    <source>
        <strain evidence="2">IGH-CR14</strain>
    </source>
</reference>
<dbReference type="Proteomes" id="UP000054562">
    <property type="component" value="Unassembled WGS sequence"/>
</dbReference>